<dbReference type="InterPro" id="IPR007419">
    <property type="entry name" value="BFD-like_2Fe2S-bd_dom"/>
</dbReference>
<protein>
    <submittedName>
        <fullName evidence="2">Nitrite reductase (NADH) large subunit</fullName>
    </submittedName>
</protein>
<dbReference type="InterPro" id="IPR041854">
    <property type="entry name" value="BFD-like_2Fe2S-bd_dom_sf"/>
</dbReference>
<reference evidence="3" key="1">
    <citation type="submission" date="2016-04" db="EMBL/GenBank/DDBJ databases">
        <title>Draft genome sequence of Paludibacter jiangxiensis strain NM7.</title>
        <authorList>
            <person name="Qiu Y."/>
            <person name="Matsuura N."/>
            <person name="Ohashi A."/>
            <person name="Tourlousse M.D."/>
            <person name="Sekiguchi Y."/>
        </authorList>
    </citation>
    <scope>NUCLEOTIDE SEQUENCE [LARGE SCALE GENOMIC DNA]</scope>
    <source>
        <strain evidence="3">NM7</strain>
    </source>
</reference>
<dbReference type="Pfam" id="PF04324">
    <property type="entry name" value="Fer2_BFD"/>
    <property type="match status" value="1"/>
</dbReference>
<dbReference type="Gene3D" id="1.10.10.1100">
    <property type="entry name" value="BFD-like [2Fe-2S]-binding domain"/>
    <property type="match status" value="1"/>
</dbReference>
<proteinExistence type="predicted"/>
<comment type="caution">
    <text evidence="2">The sequence shown here is derived from an EMBL/GenBank/DDBJ whole genome shotgun (WGS) entry which is preliminary data.</text>
</comment>
<feature type="domain" description="BFD-like [2Fe-2S]-binding" evidence="1">
    <location>
        <begin position="6"/>
        <end position="54"/>
    </location>
</feature>
<name>A0A170Y9I8_9BACT</name>
<dbReference type="RefSeq" id="WP_084252200.1">
    <property type="nucleotide sequence ID" value="NZ_BDCR01000001.1"/>
</dbReference>
<gene>
    <name evidence="2" type="ORF">PJIAN_1201</name>
</gene>
<dbReference type="AlphaFoldDB" id="A0A170Y9I8"/>
<dbReference type="OrthoDB" id="1117882at2"/>
<dbReference type="STRING" id="681398.PJIAN_1201"/>
<evidence type="ECO:0000313" key="2">
    <source>
        <dbReference type="EMBL" id="GAT61621.1"/>
    </source>
</evidence>
<reference evidence="3" key="2">
    <citation type="journal article" date="2017" name="Genome Announc.">
        <title>Draft genome sequence of Paludibacter jiangxiensis NM7(T), a propionate-producing fermentative bacterium.</title>
        <authorList>
            <person name="Qiu Y.-L."/>
            <person name="Tourlousse D.M."/>
            <person name="Matsuura N."/>
            <person name="Ohashi A."/>
            <person name="Sekiguchi Y."/>
        </authorList>
    </citation>
    <scope>NUCLEOTIDE SEQUENCE [LARGE SCALE GENOMIC DNA]</scope>
    <source>
        <strain evidence="3">NM7</strain>
    </source>
</reference>
<sequence>MEDTEICHCNNVSKNEITNAICQHGYTSVAEIQNKLKAGIICGRCIPEIRDILAKQNQ</sequence>
<organism evidence="2 3">
    <name type="scientific">Paludibacter jiangxiensis</name>
    <dbReference type="NCBI Taxonomy" id="681398"/>
    <lineage>
        <taxon>Bacteria</taxon>
        <taxon>Pseudomonadati</taxon>
        <taxon>Bacteroidota</taxon>
        <taxon>Bacteroidia</taxon>
        <taxon>Bacteroidales</taxon>
        <taxon>Paludibacteraceae</taxon>
        <taxon>Paludibacter</taxon>
    </lineage>
</organism>
<dbReference type="EMBL" id="BDCR01000001">
    <property type="protein sequence ID" value="GAT61621.1"/>
    <property type="molecule type" value="Genomic_DNA"/>
</dbReference>
<evidence type="ECO:0000313" key="3">
    <source>
        <dbReference type="Proteomes" id="UP000076586"/>
    </source>
</evidence>
<accession>A0A170Y9I8</accession>
<keyword evidence="3" id="KW-1185">Reference proteome</keyword>
<evidence type="ECO:0000259" key="1">
    <source>
        <dbReference type="Pfam" id="PF04324"/>
    </source>
</evidence>
<dbReference type="Proteomes" id="UP000076586">
    <property type="component" value="Unassembled WGS sequence"/>
</dbReference>